<dbReference type="Pfam" id="PF00072">
    <property type="entry name" value="Response_reg"/>
    <property type="match status" value="2"/>
</dbReference>
<dbReference type="InterPro" id="IPR050595">
    <property type="entry name" value="Bact_response_regulator"/>
</dbReference>
<feature type="modified residue" description="4-aspartylphosphate" evidence="4">
    <location>
        <position position="179"/>
    </location>
</feature>
<feature type="domain" description="Response regulatory" evidence="5">
    <location>
        <begin position="3"/>
        <end position="118"/>
    </location>
</feature>
<dbReference type="RefSeq" id="WP_072985526.1">
    <property type="nucleotide sequence ID" value="NZ_FQZB01000005.1"/>
</dbReference>
<gene>
    <name evidence="6" type="ORF">SAMN02745163_00952</name>
</gene>
<dbReference type="GO" id="GO:0000160">
    <property type="term" value="P:phosphorelay signal transduction system"/>
    <property type="evidence" value="ECO:0007669"/>
    <property type="project" value="InterPro"/>
</dbReference>
<dbReference type="PROSITE" id="PS50110">
    <property type="entry name" value="RESPONSE_REGULATORY"/>
    <property type="match status" value="2"/>
</dbReference>
<dbReference type="PANTHER" id="PTHR44591">
    <property type="entry name" value="STRESS RESPONSE REGULATOR PROTEIN 1"/>
    <property type="match status" value="1"/>
</dbReference>
<evidence type="ECO:0000313" key="6">
    <source>
        <dbReference type="EMBL" id="SHI89244.1"/>
    </source>
</evidence>
<organism evidence="6 7">
    <name type="scientific">Clostridium cavendishii DSM 21758</name>
    <dbReference type="NCBI Taxonomy" id="1121302"/>
    <lineage>
        <taxon>Bacteria</taxon>
        <taxon>Bacillati</taxon>
        <taxon>Bacillota</taxon>
        <taxon>Clostridia</taxon>
        <taxon>Eubacteriales</taxon>
        <taxon>Clostridiaceae</taxon>
        <taxon>Clostridium</taxon>
    </lineage>
</organism>
<dbReference type="Proteomes" id="UP000184310">
    <property type="component" value="Unassembled WGS sequence"/>
</dbReference>
<keyword evidence="2 4" id="KW-0597">Phosphoprotein</keyword>
<reference evidence="6 7" key="1">
    <citation type="submission" date="2016-11" db="EMBL/GenBank/DDBJ databases">
        <authorList>
            <person name="Jaros S."/>
            <person name="Januszkiewicz K."/>
            <person name="Wedrychowicz H."/>
        </authorList>
    </citation>
    <scope>NUCLEOTIDE SEQUENCE [LARGE SCALE GENOMIC DNA]</scope>
    <source>
        <strain evidence="6 7">DSM 21758</strain>
    </source>
</reference>
<sequence length="262" mass="30333">MYNILHVEQSDFFCKMVKKIISDKGYAYIQTDSFNDALHILETEDINLIITSLYAKGGNVEDFIKCVNYGDKKETPIFVVTSNTMDETKMNLIDLGISEYILKDEFEKEIESHMDAVFVENEYMENLKEANIAVVEDSTFETLIEKDIFRKYEIKNVDYYKSGKKLLEGEKKYDIYLIDIILKNEFGKDLIRTIRRNNINASIIAVTSLNNTKTVSSILNSGADDVIHKPIDENIFIAKLKSNIRVYTLNKRISKMIKELKK</sequence>
<dbReference type="SUPFAM" id="SSF52172">
    <property type="entry name" value="CheY-like"/>
    <property type="match status" value="2"/>
</dbReference>
<dbReference type="Gene3D" id="3.40.50.2300">
    <property type="match status" value="2"/>
</dbReference>
<dbReference type="AlphaFoldDB" id="A0A1M6EUU8"/>
<evidence type="ECO:0000313" key="7">
    <source>
        <dbReference type="Proteomes" id="UP000184310"/>
    </source>
</evidence>
<protein>
    <recommendedName>
        <fullName evidence="1">Stage 0 sporulation protein A homolog</fullName>
    </recommendedName>
</protein>
<evidence type="ECO:0000256" key="4">
    <source>
        <dbReference type="PROSITE-ProRule" id="PRU00169"/>
    </source>
</evidence>
<dbReference type="SMART" id="SM00448">
    <property type="entry name" value="REC"/>
    <property type="match status" value="2"/>
</dbReference>
<proteinExistence type="predicted"/>
<dbReference type="OrthoDB" id="9805474at2"/>
<evidence type="ECO:0000256" key="1">
    <source>
        <dbReference type="ARBA" id="ARBA00018672"/>
    </source>
</evidence>
<dbReference type="STRING" id="1121302.SAMN02745163_00952"/>
<dbReference type="InterPro" id="IPR011006">
    <property type="entry name" value="CheY-like_superfamily"/>
</dbReference>
<dbReference type="EMBL" id="FQZB01000005">
    <property type="protein sequence ID" value="SHI89244.1"/>
    <property type="molecule type" value="Genomic_DNA"/>
</dbReference>
<dbReference type="InterPro" id="IPR001789">
    <property type="entry name" value="Sig_transdc_resp-reg_receiver"/>
</dbReference>
<dbReference type="PANTHER" id="PTHR44591:SF23">
    <property type="entry name" value="CHEY SUBFAMILY"/>
    <property type="match status" value="1"/>
</dbReference>
<feature type="domain" description="Response regulatory" evidence="5">
    <location>
        <begin position="131"/>
        <end position="244"/>
    </location>
</feature>
<comment type="caution">
    <text evidence="4">Lacks conserved residue(s) required for the propagation of feature annotation.</text>
</comment>
<accession>A0A1M6EUU8</accession>
<evidence type="ECO:0000256" key="3">
    <source>
        <dbReference type="ARBA" id="ARBA00024867"/>
    </source>
</evidence>
<dbReference type="CDD" id="cd00156">
    <property type="entry name" value="REC"/>
    <property type="match status" value="2"/>
</dbReference>
<keyword evidence="7" id="KW-1185">Reference proteome</keyword>
<evidence type="ECO:0000256" key="2">
    <source>
        <dbReference type="ARBA" id="ARBA00022553"/>
    </source>
</evidence>
<evidence type="ECO:0000259" key="5">
    <source>
        <dbReference type="PROSITE" id="PS50110"/>
    </source>
</evidence>
<comment type="function">
    <text evidence="3">May play the central regulatory role in sporulation. It may be an element of the effector pathway responsible for the activation of sporulation genes in response to nutritional stress. Spo0A may act in concert with spo0H (a sigma factor) to control the expression of some genes that are critical to the sporulation process.</text>
</comment>
<name>A0A1M6EUU8_9CLOT</name>